<dbReference type="Proteomes" id="UP001527925">
    <property type="component" value="Unassembled WGS sequence"/>
</dbReference>
<dbReference type="EMBL" id="JADGIZ020000003">
    <property type="protein sequence ID" value="KAL2919476.1"/>
    <property type="molecule type" value="Genomic_DNA"/>
</dbReference>
<name>A0ABR4NIW0_9FUNG</name>
<gene>
    <name evidence="3" type="ORF">HK105_201122</name>
</gene>
<feature type="region of interest" description="Disordered" evidence="2">
    <location>
        <begin position="123"/>
        <end position="153"/>
    </location>
</feature>
<keyword evidence="1" id="KW-0175">Coiled coil</keyword>
<keyword evidence="4" id="KW-1185">Reference proteome</keyword>
<reference evidence="3 4" key="1">
    <citation type="submission" date="2023-09" db="EMBL/GenBank/DDBJ databases">
        <title>Pangenome analysis of Batrachochytrium dendrobatidis and related Chytrids.</title>
        <authorList>
            <person name="Yacoub M.N."/>
            <person name="Stajich J.E."/>
            <person name="James T.Y."/>
        </authorList>
    </citation>
    <scope>NUCLEOTIDE SEQUENCE [LARGE SCALE GENOMIC DNA]</scope>
    <source>
        <strain evidence="3 4">JEL0888</strain>
    </source>
</reference>
<sequence>MPVSSSSDDIDLLLAQIEAKIQRRKKDIHAKSFSELEQARAKSVAAVRDAQATHADALAKAEARHKADVQRCDAEKQQLLADMGRLEADIQAAEAVVKLSSDELQRKCVKILSMVNSRLASADQAAGCGSKGSETDRSAMTKSVGNQRDEIAG</sequence>
<evidence type="ECO:0000313" key="4">
    <source>
        <dbReference type="Proteomes" id="UP001527925"/>
    </source>
</evidence>
<comment type="caution">
    <text evidence="3">The sequence shown here is derived from an EMBL/GenBank/DDBJ whole genome shotgun (WGS) entry which is preliminary data.</text>
</comment>
<organism evidence="3 4">
    <name type="scientific">Polyrhizophydium stewartii</name>
    <dbReference type="NCBI Taxonomy" id="2732419"/>
    <lineage>
        <taxon>Eukaryota</taxon>
        <taxon>Fungi</taxon>
        <taxon>Fungi incertae sedis</taxon>
        <taxon>Chytridiomycota</taxon>
        <taxon>Chytridiomycota incertae sedis</taxon>
        <taxon>Chytridiomycetes</taxon>
        <taxon>Rhizophydiales</taxon>
        <taxon>Rhizophydiales incertae sedis</taxon>
        <taxon>Polyrhizophydium</taxon>
    </lineage>
</organism>
<proteinExistence type="predicted"/>
<evidence type="ECO:0000256" key="2">
    <source>
        <dbReference type="SAM" id="MobiDB-lite"/>
    </source>
</evidence>
<evidence type="ECO:0000256" key="1">
    <source>
        <dbReference type="SAM" id="Coils"/>
    </source>
</evidence>
<feature type="coiled-coil region" evidence="1">
    <location>
        <begin position="69"/>
        <end position="96"/>
    </location>
</feature>
<protein>
    <submittedName>
        <fullName evidence="3">Uncharacterized protein</fullName>
    </submittedName>
</protein>
<accession>A0ABR4NIW0</accession>
<evidence type="ECO:0000313" key="3">
    <source>
        <dbReference type="EMBL" id="KAL2919476.1"/>
    </source>
</evidence>